<accession>A0A655NR32</accession>
<proteinExistence type="predicted"/>
<protein>
    <submittedName>
        <fullName evidence="1">Uncharacterized protein</fullName>
    </submittedName>
</protein>
<dbReference type="EMBL" id="CWOW01000001">
    <property type="protein sequence ID" value="CRZ75502.1"/>
    <property type="molecule type" value="Genomic_DNA"/>
</dbReference>
<name>A0A655NR32_VIBCL</name>
<gene>
    <name evidence="1" type="ORF">ERS013165_00039</name>
</gene>
<organism evidence="1 2">
    <name type="scientific">Vibrio cholerae</name>
    <dbReference type="NCBI Taxonomy" id="666"/>
    <lineage>
        <taxon>Bacteria</taxon>
        <taxon>Pseudomonadati</taxon>
        <taxon>Pseudomonadota</taxon>
        <taxon>Gammaproteobacteria</taxon>
        <taxon>Vibrionales</taxon>
        <taxon>Vibrionaceae</taxon>
        <taxon>Vibrio</taxon>
    </lineage>
</organism>
<dbReference type="Proteomes" id="UP000044806">
    <property type="component" value="Unassembled WGS sequence"/>
</dbReference>
<reference evidence="1 2" key="1">
    <citation type="submission" date="2015-07" db="EMBL/GenBank/DDBJ databases">
        <authorList>
            <consortium name="Pathogen Informatics"/>
        </authorList>
    </citation>
    <scope>NUCLEOTIDE SEQUENCE [LARGE SCALE GENOMIC DNA]</scope>
    <source>
        <strain evidence="1 2">A51</strain>
    </source>
</reference>
<evidence type="ECO:0000313" key="1">
    <source>
        <dbReference type="EMBL" id="CRZ75502.1"/>
    </source>
</evidence>
<evidence type="ECO:0000313" key="2">
    <source>
        <dbReference type="Proteomes" id="UP000044806"/>
    </source>
</evidence>
<dbReference type="AlphaFoldDB" id="A0A655NR32"/>
<sequence length="111" mass="12201">MSIQDRMYAAFDLFIGELCTKAEVKLHIKFTGDDIRCASTRLQVRNLKAGGGEIGVTFIPLGGGEFGQCGERFMHGIISQMRISNMALSAFYLQIPRDGATTAIFHHIAYG</sequence>